<dbReference type="PROSITE" id="PS50090">
    <property type="entry name" value="MYB_LIKE"/>
    <property type="match status" value="1"/>
</dbReference>
<organism evidence="2 3">
    <name type="scientific">Pleurodeles waltl</name>
    <name type="common">Iberian ribbed newt</name>
    <dbReference type="NCBI Taxonomy" id="8319"/>
    <lineage>
        <taxon>Eukaryota</taxon>
        <taxon>Metazoa</taxon>
        <taxon>Chordata</taxon>
        <taxon>Craniata</taxon>
        <taxon>Vertebrata</taxon>
        <taxon>Euteleostomi</taxon>
        <taxon>Amphibia</taxon>
        <taxon>Batrachia</taxon>
        <taxon>Caudata</taxon>
        <taxon>Salamandroidea</taxon>
        <taxon>Salamandridae</taxon>
        <taxon>Pleurodelinae</taxon>
        <taxon>Pleurodeles</taxon>
    </lineage>
</organism>
<accession>A0AAV7VXK8</accession>
<reference evidence="2" key="1">
    <citation type="journal article" date="2022" name="bioRxiv">
        <title>Sequencing and chromosome-scale assembly of the giantPleurodeles waltlgenome.</title>
        <authorList>
            <person name="Brown T."/>
            <person name="Elewa A."/>
            <person name="Iarovenko S."/>
            <person name="Subramanian E."/>
            <person name="Araus A.J."/>
            <person name="Petzold A."/>
            <person name="Susuki M."/>
            <person name="Suzuki K.-i.T."/>
            <person name="Hayashi T."/>
            <person name="Toyoda A."/>
            <person name="Oliveira C."/>
            <person name="Osipova E."/>
            <person name="Leigh N.D."/>
            <person name="Simon A."/>
            <person name="Yun M.H."/>
        </authorList>
    </citation>
    <scope>NUCLEOTIDE SEQUENCE</scope>
    <source>
        <strain evidence="2">20211129_DDA</strain>
        <tissue evidence="2">Liver</tissue>
    </source>
</reference>
<feature type="domain" description="Myb-like" evidence="1">
    <location>
        <begin position="58"/>
        <end position="122"/>
    </location>
</feature>
<dbReference type="EMBL" id="JANPWB010000002">
    <property type="protein sequence ID" value="KAJ1205461.1"/>
    <property type="molecule type" value="Genomic_DNA"/>
</dbReference>
<dbReference type="Proteomes" id="UP001066276">
    <property type="component" value="Chromosome 1_2"/>
</dbReference>
<proteinExistence type="predicted"/>
<dbReference type="Pfam" id="PF13873">
    <property type="entry name" value="Myb_DNA-bind_5"/>
    <property type="match status" value="1"/>
</dbReference>
<dbReference type="InterPro" id="IPR028002">
    <property type="entry name" value="Myb_DNA-bind_5"/>
</dbReference>
<dbReference type="AlphaFoldDB" id="A0AAV7VXK8"/>
<gene>
    <name evidence="2" type="ORF">NDU88_000896</name>
</gene>
<dbReference type="PANTHER" id="PTHR23098:SF23">
    <property type="entry name" value="MYB-RELATED TRANSCRIPTION FACTOR, PARTNER OF PROFILIN-LIKE ISOFORM X2-RELATED"/>
    <property type="match status" value="1"/>
</dbReference>
<dbReference type="PANTHER" id="PTHR23098">
    <property type="entry name" value="AGAP001331-PA-RELATED"/>
    <property type="match status" value="1"/>
</dbReference>
<sequence>MYACGDGTHRRGRDRHFLSVHSLDTRSSTGEDLHCKCCCDLCLEATMAHVSGERAPAFTSEELEKLVDGVLSHYTLLHGPPGKQVSTHQKKDIWRAIAKDVRTLVVHRRRSTHCRKRWEDIRHWTKKTAEAQLGMASQCGRGARRTMTPLMFQILAVAYPELDGRLRASQQPQGGEYCHIHLTALITRCLGGGGGQWVTLGQGKLSRQGPFVRQAMWHPNPTSGKSHLHLVRLL</sequence>
<keyword evidence="3" id="KW-1185">Reference proteome</keyword>
<dbReference type="InterPro" id="IPR001005">
    <property type="entry name" value="SANT/Myb"/>
</dbReference>
<dbReference type="GO" id="GO:0005634">
    <property type="term" value="C:nucleus"/>
    <property type="evidence" value="ECO:0007669"/>
    <property type="project" value="TreeGrafter"/>
</dbReference>
<comment type="caution">
    <text evidence="2">The sequence shown here is derived from an EMBL/GenBank/DDBJ whole genome shotgun (WGS) entry which is preliminary data.</text>
</comment>
<name>A0AAV7VXK8_PLEWA</name>
<evidence type="ECO:0000259" key="1">
    <source>
        <dbReference type="PROSITE" id="PS50090"/>
    </source>
</evidence>
<protein>
    <recommendedName>
        <fullName evidence="1">Myb-like domain-containing protein</fullName>
    </recommendedName>
</protein>
<evidence type="ECO:0000313" key="3">
    <source>
        <dbReference type="Proteomes" id="UP001066276"/>
    </source>
</evidence>
<evidence type="ECO:0000313" key="2">
    <source>
        <dbReference type="EMBL" id="KAJ1205461.1"/>
    </source>
</evidence>